<evidence type="ECO:0000313" key="4">
    <source>
        <dbReference type="WBParaSite" id="EgrG_002060800"/>
    </source>
</evidence>
<feature type="compositionally biased region" description="Polar residues" evidence="1">
    <location>
        <begin position="9"/>
        <end position="22"/>
    </location>
</feature>
<dbReference type="Proteomes" id="UP000492820">
    <property type="component" value="Unassembled WGS sequence"/>
</dbReference>
<gene>
    <name evidence="2" type="ORF">EgrG_002060800</name>
</gene>
<evidence type="ECO:0000313" key="3">
    <source>
        <dbReference type="Proteomes" id="UP000492820"/>
    </source>
</evidence>
<dbReference type="EMBL" id="LK028732">
    <property type="protein sequence ID" value="CDS25123.1"/>
    <property type="molecule type" value="Genomic_DNA"/>
</dbReference>
<evidence type="ECO:0000256" key="1">
    <source>
        <dbReference type="SAM" id="MobiDB-lite"/>
    </source>
</evidence>
<reference evidence="2 3" key="1">
    <citation type="journal article" date="2013" name="Nature">
        <title>The genomes of four tapeworm species reveal adaptations to parasitism.</title>
        <authorList>
            <person name="Tsai I.J."/>
            <person name="Zarowiecki M."/>
            <person name="Holroyd N."/>
            <person name="Garciarrubio A."/>
            <person name="Sanchez-Flores A."/>
            <person name="Brooks K.L."/>
            <person name="Tracey A."/>
            <person name="Bobes R.J."/>
            <person name="Fragoso G."/>
            <person name="Sciutto E."/>
            <person name="Aslett M."/>
            <person name="Beasley H."/>
            <person name="Bennett H.M."/>
            <person name="Cai J."/>
            <person name="Camicia F."/>
            <person name="Clark R."/>
            <person name="Cucher M."/>
            <person name="De Silva N."/>
            <person name="Day T.A."/>
            <person name="Deplazes P."/>
            <person name="Estrada K."/>
            <person name="Fernandez C."/>
            <person name="Holland P.W."/>
            <person name="Hou J."/>
            <person name="Hu S."/>
            <person name="Huckvale T."/>
            <person name="Hung S.S."/>
            <person name="Kamenetzky L."/>
            <person name="Keane J.A."/>
            <person name="Kiss F."/>
            <person name="Koziol U."/>
            <person name="Lambert O."/>
            <person name="Liu K."/>
            <person name="Luo X."/>
            <person name="Luo Y."/>
            <person name="Macchiaroli N."/>
            <person name="Nichol S."/>
            <person name="Paps J."/>
            <person name="Parkinson J."/>
            <person name="Pouchkina-Stantcheva N."/>
            <person name="Riddiford N."/>
            <person name="Rosenzvit M."/>
            <person name="Salinas G."/>
            <person name="Wasmuth J.D."/>
            <person name="Zamanian M."/>
            <person name="Zheng Y."/>
            <person name="Cai X."/>
            <person name="Soberon X."/>
            <person name="Olson P.D."/>
            <person name="Laclette J.P."/>
            <person name="Brehm K."/>
            <person name="Berriman M."/>
            <person name="Garciarrubio A."/>
            <person name="Bobes R.J."/>
            <person name="Fragoso G."/>
            <person name="Sanchez-Flores A."/>
            <person name="Estrada K."/>
            <person name="Cevallos M.A."/>
            <person name="Morett E."/>
            <person name="Gonzalez V."/>
            <person name="Portillo T."/>
            <person name="Ochoa-Leyva A."/>
            <person name="Jose M.V."/>
            <person name="Sciutto E."/>
            <person name="Landa A."/>
            <person name="Jimenez L."/>
            <person name="Valdes V."/>
            <person name="Carrero J.C."/>
            <person name="Larralde C."/>
            <person name="Morales-Montor J."/>
            <person name="Limon-Lason J."/>
            <person name="Soberon X."/>
            <person name="Laclette J.P."/>
        </authorList>
    </citation>
    <scope>NUCLEOTIDE SEQUENCE [LARGE SCALE GENOMIC DNA]</scope>
</reference>
<reference evidence="4" key="3">
    <citation type="submission" date="2020-10" db="UniProtKB">
        <authorList>
            <consortium name="WormBaseParasite"/>
        </authorList>
    </citation>
    <scope>IDENTIFICATION</scope>
</reference>
<dbReference type="WBParaSite" id="EgrG_002060800">
    <property type="protein sequence ID" value="EgrG_002060800"/>
    <property type="gene ID" value="EgrG_002060800"/>
</dbReference>
<dbReference type="AlphaFoldDB" id="A0A068X2T9"/>
<feature type="compositionally biased region" description="Basic and acidic residues" evidence="1">
    <location>
        <begin position="310"/>
        <end position="324"/>
    </location>
</feature>
<sequence>MMALFPDSVDSTQWNSDTNTWNKESKETSSRYLASGVEAHRCHLHHHQPLSTSLRFQHQHTRCASPPPTASHQITTRRLFIVASADTGNNGLHKTVCQLYYHIPITNATNSDRLHWRTSKYLLLSCLQMPMARMGIETVAAAPSMYLQLADTMRRATCTLMARVASHVTAPNASVAVDQISTHATAIIGNGGSDGRSRFYFHSQLAETWSRYRPASLFTSSRRCMEVRMSARGGALVHCLAVRSSSHGSRISISTADTARSQSTISCKRPHLREPHQLLRGHERRNIQRYITAARLFRNVWSQSGWNSEDSTHQSERNSPKLREAIPLLQISTHPLYS</sequence>
<organism evidence="2">
    <name type="scientific">Echinococcus granulosus</name>
    <name type="common">Hydatid tapeworm</name>
    <dbReference type="NCBI Taxonomy" id="6210"/>
    <lineage>
        <taxon>Eukaryota</taxon>
        <taxon>Metazoa</taxon>
        <taxon>Spiralia</taxon>
        <taxon>Lophotrochozoa</taxon>
        <taxon>Platyhelminthes</taxon>
        <taxon>Cestoda</taxon>
        <taxon>Eucestoda</taxon>
        <taxon>Cyclophyllidea</taxon>
        <taxon>Taeniidae</taxon>
        <taxon>Echinococcus</taxon>
        <taxon>Echinococcus granulosus group</taxon>
    </lineage>
</organism>
<accession>A0A068X2T9</accession>
<evidence type="ECO:0000313" key="2">
    <source>
        <dbReference type="EMBL" id="CDS25123.1"/>
    </source>
</evidence>
<reference evidence="2" key="2">
    <citation type="submission" date="2014-06" db="EMBL/GenBank/DDBJ databases">
        <authorList>
            <person name="Aslett M."/>
        </authorList>
    </citation>
    <scope>NUCLEOTIDE SEQUENCE</scope>
</reference>
<feature type="region of interest" description="Disordered" evidence="1">
    <location>
        <begin position="1"/>
        <end position="27"/>
    </location>
</feature>
<protein>
    <submittedName>
        <fullName evidence="2 4">Uncharacterized protein</fullName>
    </submittedName>
</protein>
<feature type="region of interest" description="Disordered" evidence="1">
    <location>
        <begin position="305"/>
        <end position="325"/>
    </location>
</feature>
<proteinExistence type="predicted"/>
<name>A0A068X2T9_ECHGR</name>